<gene>
    <name evidence="2" type="ORF">SAMN05443292_2324</name>
</gene>
<dbReference type="Proteomes" id="UP000198931">
    <property type="component" value="Unassembled WGS sequence"/>
</dbReference>
<keyword evidence="3" id="KW-1185">Reference proteome</keyword>
<dbReference type="Pfam" id="PF05016">
    <property type="entry name" value="ParE_toxin"/>
    <property type="match status" value="1"/>
</dbReference>
<accession>A0A1I3HPE8</accession>
<dbReference type="OrthoDB" id="595476at2"/>
<protein>
    <submittedName>
        <fullName evidence="2">ParE toxin of type II toxin-antitoxin system, parDE</fullName>
    </submittedName>
</protein>
<evidence type="ECO:0000313" key="3">
    <source>
        <dbReference type="Proteomes" id="UP000198931"/>
    </source>
</evidence>
<proteinExistence type="predicted"/>
<dbReference type="Gene3D" id="3.30.2310.20">
    <property type="entry name" value="RelE-like"/>
    <property type="match status" value="1"/>
</dbReference>
<name>A0A1I3HPE8_9FLAO</name>
<dbReference type="RefSeq" id="WP_090080731.1">
    <property type="nucleotide sequence ID" value="NZ_FOQT01000004.1"/>
</dbReference>
<evidence type="ECO:0000313" key="2">
    <source>
        <dbReference type="EMBL" id="SFI37626.1"/>
    </source>
</evidence>
<keyword evidence="1" id="KW-1277">Toxin-antitoxin system</keyword>
<dbReference type="STRING" id="1125876.SAMN05443292_2324"/>
<organism evidence="2 3">
    <name type="scientific">Halpernia frigidisoli</name>
    <dbReference type="NCBI Taxonomy" id="1125876"/>
    <lineage>
        <taxon>Bacteria</taxon>
        <taxon>Pseudomonadati</taxon>
        <taxon>Bacteroidota</taxon>
        <taxon>Flavobacteriia</taxon>
        <taxon>Flavobacteriales</taxon>
        <taxon>Weeksellaceae</taxon>
        <taxon>Chryseobacterium group</taxon>
        <taxon>Halpernia</taxon>
    </lineage>
</organism>
<dbReference type="AlphaFoldDB" id="A0A1I3HPE8"/>
<dbReference type="InterPro" id="IPR035093">
    <property type="entry name" value="RelE/ParE_toxin_dom_sf"/>
</dbReference>
<reference evidence="2 3" key="1">
    <citation type="submission" date="2016-10" db="EMBL/GenBank/DDBJ databases">
        <authorList>
            <person name="de Groot N.N."/>
        </authorList>
    </citation>
    <scope>NUCLEOTIDE SEQUENCE [LARGE SCALE GENOMIC DNA]</scope>
    <source>
        <strain evidence="2 3">DSM 26000</strain>
    </source>
</reference>
<sequence>MIYEFFYEDRVDYDIDEALDYYSPINPDLADEFLIRLEEAKTHILNSPKGFEVRQKTIRTFLLKQFPYHIHYIIDNHRIIILAILHAESGPEKIGKV</sequence>
<dbReference type="EMBL" id="FOQT01000004">
    <property type="protein sequence ID" value="SFI37626.1"/>
    <property type="molecule type" value="Genomic_DNA"/>
</dbReference>
<evidence type="ECO:0000256" key="1">
    <source>
        <dbReference type="ARBA" id="ARBA00022649"/>
    </source>
</evidence>
<dbReference type="InterPro" id="IPR007712">
    <property type="entry name" value="RelE/ParE_toxin"/>
</dbReference>